<keyword evidence="1" id="KW-0238">DNA-binding</keyword>
<dbReference type="RefSeq" id="WP_237091791.1">
    <property type="nucleotide sequence ID" value="NZ_CP116766.1"/>
</dbReference>
<gene>
    <name evidence="3" type="ORF">L4H06_10195</name>
    <name evidence="4" type="ORF">PJU73_08460</name>
</gene>
<name>A0AAW5AM61_9NEIS</name>
<evidence type="ECO:0000313" key="4">
    <source>
        <dbReference type="EMBL" id="WCL71354.1"/>
    </source>
</evidence>
<proteinExistence type="predicted"/>
<dbReference type="Proteomes" id="UP001201397">
    <property type="component" value="Unassembled WGS sequence"/>
</dbReference>
<dbReference type="GO" id="GO:0003677">
    <property type="term" value="F:DNA binding"/>
    <property type="evidence" value="ECO:0007669"/>
    <property type="project" value="UniProtKB-KW"/>
</dbReference>
<dbReference type="GO" id="GO:0005829">
    <property type="term" value="C:cytosol"/>
    <property type="evidence" value="ECO:0007669"/>
    <property type="project" value="TreeGrafter"/>
</dbReference>
<dbReference type="AlphaFoldDB" id="A0AAW5AM61"/>
<dbReference type="EMBL" id="JAKKDL010000022">
    <property type="protein sequence ID" value="MCF7530591.1"/>
    <property type="molecule type" value="Genomic_DNA"/>
</dbReference>
<evidence type="ECO:0000259" key="2">
    <source>
        <dbReference type="PROSITE" id="PS50943"/>
    </source>
</evidence>
<dbReference type="Proteomes" id="UP001221268">
    <property type="component" value="Chromosome"/>
</dbReference>
<dbReference type="PANTHER" id="PTHR46797:SF1">
    <property type="entry name" value="METHYLPHOSPHONATE SYNTHASE"/>
    <property type="match status" value="1"/>
</dbReference>
<protein>
    <submittedName>
        <fullName evidence="3">Helix-turn-helix domain-containing protein</fullName>
    </submittedName>
    <submittedName>
        <fullName evidence="4">Helix-turn-helix transcriptional regulator</fullName>
    </submittedName>
</protein>
<dbReference type="PROSITE" id="PS50943">
    <property type="entry name" value="HTH_CROC1"/>
    <property type="match status" value="1"/>
</dbReference>
<sequence>MGLKEKIRMFRELHHLSQEEMANRMNMSLSGYAKLERGETKLHYDKLVQIAQIFNIDVVDLIDSDKGVVFFMNENGDNTSANYYSSNESMIVEVEKLKLILSHKDELLEQKQKEIESLQKIIRLLEK</sequence>
<dbReference type="InterPro" id="IPR010982">
    <property type="entry name" value="Lambda_DNA-bd_dom_sf"/>
</dbReference>
<keyword evidence="6" id="KW-1185">Reference proteome</keyword>
<dbReference type="EMBL" id="CP116766">
    <property type="protein sequence ID" value="WCL71354.1"/>
    <property type="molecule type" value="Genomic_DNA"/>
</dbReference>
<dbReference type="PANTHER" id="PTHR46797">
    <property type="entry name" value="HTH-TYPE TRANSCRIPTIONAL REGULATOR"/>
    <property type="match status" value="1"/>
</dbReference>
<reference evidence="4 6" key="2">
    <citation type="submission" date="2023-01" db="EMBL/GenBank/DDBJ databases">
        <authorList>
            <person name="Yang C."/>
        </authorList>
    </citation>
    <scope>NUCLEOTIDE SEQUENCE [LARGE SCALE GENOMIC DNA]</scope>
    <source>
        <strain evidence="4 6">ZJ106</strain>
    </source>
</reference>
<evidence type="ECO:0000313" key="6">
    <source>
        <dbReference type="Proteomes" id="UP001221268"/>
    </source>
</evidence>
<dbReference type="InterPro" id="IPR050807">
    <property type="entry name" value="TransReg_Diox_bact_type"/>
</dbReference>
<organism evidence="3 5">
    <name type="scientific">Neisseria lisongii</name>
    <dbReference type="NCBI Taxonomy" id="2912188"/>
    <lineage>
        <taxon>Bacteria</taxon>
        <taxon>Pseudomonadati</taxon>
        <taxon>Pseudomonadota</taxon>
        <taxon>Betaproteobacteria</taxon>
        <taxon>Neisseriales</taxon>
        <taxon>Neisseriaceae</taxon>
        <taxon>Neisseria</taxon>
    </lineage>
</organism>
<dbReference type="Pfam" id="PF01381">
    <property type="entry name" value="HTH_3"/>
    <property type="match status" value="1"/>
</dbReference>
<dbReference type="InterPro" id="IPR001387">
    <property type="entry name" value="Cro/C1-type_HTH"/>
</dbReference>
<dbReference type="CDD" id="cd00093">
    <property type="entry name" value="HTH_XRE"/>
    <property type="match status" value="1"/>
</dbReference>
<feature type="domain" description="HTH cro/C1-type" evidence="2">
    <location>
        <begin position="7"/>
        <end position="61"/>
    </location>
</feature>
<dbReference type="SUPFAM" id="SSF47413">
    <property type="entry name" value="lambda repressor-like DNA-binding domains"/>
    <property type="match status" value="1"/>
</dbReference>
<reference evidence="3" key="1">
    <citation type="submission" date="2022-01" db="EMBL/GenBank/DDBJ databases">
        <title>Neisseria sp. ZJ104.</title>
        <authorList>
            <person name="Yang C."/>
        </authorList>
    </citation>
    <scope>NUCLEOTIDE SEQUENCE</scope>
    <source>
        <strain evidence="3">ZJ104</strain>
    </source>
</reference>
<dbReference type="Gene3D" id="1.10.260.40">
    <property type="entry name" value="lambda repressor-like DNA-binding domains"/>
    <property type="match status" value="1"/>
</dbReference>
<evidence type="ECO:0000256" key="1">
    <source>
        <dbReference type="ARBA" id="ARBA00023125"/>
    </source>
</evidence>
<evidence type="ECO:0000313" key="3">
    <source>
        <dbReference type="EMBL" id="MCF7530591.1"/>
    </source>
</evidence>
<evidence type="ECO:0000313" key="5">
    <source>
        <dbReference type="Proteomes" id="UP001201397"/>
    </source>
</evidence>
<dbReference type="GO" id="GO:0003700">
    <property type="term" value="F:DNA-binding transcription factor activity"/>
    <property type="evidence" value="ECO:0007669"/>
    <property type="project" value="TreeGrafter"/>
</dbReference>
<accession>A0AAW5AM61</accession>
<dbReference type="SMART" id="SM00530">
    <property type="entry name" value="HTH_XRE"/>
    <property type="match status" value="1"/>
</dbReference>